<evidence type="ECO:0000313" key="1">
    <source>
        <dbReference type="EMBL" id="QDH90510.1"/>
    </source>
</evidence>
<reference evidence="1" key="1">
    <citation type="submission" date="2019-05" db="EMBL/GenBank/DDBJ databases">
        <title>Metatranscriptomic reconstruction reveals RNA viruses with the potential to shape carbon cycling in soil.</title>
        <authorList>
            <person name="Starr E.P."/>
            <person name="Nuccio E."/>
            <person name="Pett-Ridge J."/>
            <person name="Banfield J.F."/>
            <person name="Firestone M.K."/>
        </authorList>
    </citation>
    <scope>NUCLEOTIDE SEQUENCE</scope>
    <source>
        <strain evidence="1">H2_Rhizo_Litter_49_scaffold_1109</strain>
    </source>
</reference>
<name>A0A514DA71_9VIRU</name>
<accession>A0A514DA71</accession>
<protein>
    <submittedName>
        <fullName evidence="1">Uncharacterized protein</fullName>
    </submittedName>
</protein>
<gene>
    <name evidence="1" type="ORF">H2RhizoLitter491109_000005</name>
</gene>
<organism evidence="1">
    <name type="scientific">Leviviridae sp</name>
    <dbReference type="NCBI Taxonomy" id="2027243"/>
    <lineage>
        <taxon>Viruses</taxon>
        <taxon>Riboviria</taxon>
        <taxon>Orthornavirae</taxon>
        <taxon>Lenarviricota</taxon>
        <taxon>Leviviricetes</taxon>
        <taxon>Norzivirales</taxon>
        <taxon>Fiersviridae</taxon>
    </lineage>
</organism>
<dbReference type="EMBL" id="MN035588">
    <property type="protein sequence ID" value="QDH90510.1"/>
    <property type="molecule type" value="Genomic_RNA"/>
</dbReference>
<sequence>MKTHFPPDSLLVKGLAYTFRFSENHTFEVFLQWEGKFRWNFYLRKLDSFQSCLTVVHTTTTGAIFRFLALVLYSIKVTLCEEGP</sequence>
<proteinExistence type="predicted"/>